<sequence length="190" mass="19801">MLTLFSVVLYRFMLPGLVKADWWDRPDSRPSQPGEHRSLPTLPPEPTLTSAPTVTQPITQPTGSTAPSATVAPTGSIHPSPTVTSQPVGGLPTSIPTPTNVVSGGTSNDDPCAPGKSYTGPYCGWAPGVESGQGNVQLAQSVGGVEGQRVLGLSKTSSGDLELSDIIFLTGILCLLLYARSKLIINQQSH</sequence>
<evidence type="ECO:0000313" key="3">
    <source>
        <dbReference type="Proteomes" id="UP000176609"/>
    </source>
</evidence>
<gene>
    <name evidence="2" type="ORF">A2960_00495</name>
</gene>
<dbReference type="AlphaFoldDB" id="A0A1F6APN1"/>
<dbReference type="EMBL" id="MFJR01000007">
    <property type="protein sequence ID" value="OGG26636.1"/>
    <property type="molecule type" value="Genomic_DNA"/>
</dbReference>
<protein>
    <submittedName>
        <fullName evidence="2">Uncharacterized protein</fullName>
    </submittedName>
</protein>
<evidence type="ECO:0000313" key="2">
    <source>
        <dbReference type="EMBL" id="OGG26636.1"/>
    </source>
</evidence>
<name>A0A1F6APN1_9BACT</name>
<feature type="compositionally biased region" description="Polar residues" evidence="1">
    <location>
        <begin position="54"/>
        <end position="87"/>
    </location>
</feature>
<feature type="compositionally biased region" description="Polar residues" evidence="1">
    <location>
        <begin position="94"/>
        <end position="109"/>
    </location>
</feature>
<proteinExistence type="predicted"/>
<organism evidence="2 3">
    <name type="scientific">Candidatus Gottesmanbacteria bacterium RIFCSPLOWO2_01_FULL_39_12b</name>
    <dbReference type="NCBI Taxonomy" id="1798388"/>
    <lineage>
        <taxon>Bacteria</taxon>
        <taxon>Candidatus Gottesmaniibacteriota</taxon>
    </lineage>
</organism>
<comment type="caution">
    <text evidence="2">The sequence shown here is derived from an EMBL/GenBank/DDBJ whole genome shotgun (WGS) entry which is preliminary data.</text>
</comment>
<reference evidence="2 3" key="1">
    <citation type="journal article" date="2016" name="Nat. Commun.">
        <title>Thousands of microbial genomes shed light on interconnected biogeochemical processes in an aquifer system.</title>
        <authorList>
            <person name="Anantharaman K."/>
            <person name="Brown C.T."/>
            <person name="Hug L.A."/>
            <person name="Sharon I."/>
            <person name="Castelle C.J."/>
            <person name="Probst A.J."/>
            <person name="Thomas B.C."/>
            <person name="Singh A."/>
            <person name="Wilkins M.J."/>
            <person name="Karaoz U."/>
            <person name="Brodie E.L."/>
            <person name="Williams K.H."/>
            <person name="Hubbard S.S."/>
            <person name="Banfield J.F."/>
        </authorList>
    </citation>
    <scope>NUCLEOTIDE SEQUENCE [LARGE SCALE GENOMIC DNA]</scope>
</reference>
<evidence type="ECO:0000256" key="1">
    <source>
        <dbReference type="SAM" id="MobiDB-lite"/>
    </source>
</evidence>
<dbReference type="Proteomes" id="UP000176609">
    <property type="component" value="Unassembled WGS sequence"/>
</dbReference>
<feature type="region of interest" description="Disordered" evidence="1">
    <location>
        <begin position="21"/>
        <end position="113"/>
    </location>
</feature>
<feature type="compositionally biased region" description="Basic and acidic residues" evidence="1">
    <location>
        <begin position="21"/>
        <end position="38"/>
    </location>
</feature>
<accession>A0A1F6APN1</accession>